<evidence type="ECO:0000313" key="2">
    <source>
        <dbReference type="EMBL" id="MFB9259828.1"/>
    </source>
</evidence>
<accession>A0ABV5JQ58</accession>
<protein>
    <submittedName>
        <fullName evidence="2">DUF1295 domain-containing protein</fullName>
    </submittedName>
</protein>
<keyword evidence="1" id="KW-0812">Transmembrane</keyword>
<dbReference type="InterPro" id="IPR010721">
    <property type="entry name" value="UstE-like"/>
</dbReference>
<organism evidence="2 3">
    <name type="scientific">Dietzia aerolata</name>
    <dbReference type="NCBI Taxonomy" id="595984"/>
    <lineage>
        <taxon>Bacteria</taxon>
        <taxon>Bacillati</taxon>
        <taxon>Actinomycetota</taxon>
        <taxon>Actinomycetes</taxon>
        <taxon>Mycobacteriales</taxon>
        <taxon>Dietziaceae</taxon>
        <taxon>Dietzia</taxon>
    </lineage>
</organism>
<dbReference type="EMBL" id="JBHMDY010000004">
    <property type="protein sequence ID" value="MFB9259828.1"/>
    <property type="molecule type" value="Genomic_DNA"/>
</dbReference>
<proteinExistence type="predicted"/>
<comment type="caution">
    <text evidence="2">The sequence shown here is derived from an EMBL/GenBank/DDBJ whole genome shotgun (WGS) entry which is preliminary data.</text>
</comment>
<keyword evidence="1" id="KW-0472">Membrane</keyword>
<name>A0ABV5JQ58_9ACTN</name>
<evidence type="ECO:0000313" key="3">
    <source>
        <dbReference type="Proteomes" id="UP001589700"/>
    </source>
</evidence>
<keyword evidence="3" id="KW-1185">Reference proteome</keyword>
<reference evidence="2 3" key="1">
    <citation type="submission" date="2024-09" db="EMBL/GenBank/DDBJ databases">
        <authorList>
            <person name="Sun Q."/>
            <person name="Mori K."/>
        </authorList>
    </citation>
    <scope>NUCLEOTIDE SEQUENCE [LARGE SCALE GENOMIC DNA]</scope>
    <source>
        <strain evidence="2 3">CCM 7659</strain>
    </source>
</reference>
<feature type="transmembrane region" description="Helical" evidence="1">
    <location>
        <begin position="56"/>
        <end position="83"/>
    </location>
</feature>
<evidence type="ECO:0000256" key="1">
    <source>
        <dbReference type="SAM" id="Phobius"/>
    </source>
</evidence>
<dbReference type="RefSeq" id="WP_182633557.1">
    <property type="nucleotide sequence ID" value="NZ_JAALDM010000319.1"/>
</dbReference>
<keyword evidence="1" id="KW-1133">Transmembrane helix</keyword>
<dbReference type="Proteomes" id="UP001589700">
    <property type="component" value="Unassembled WGS sequence"/>
</dbReference>
<dbReference type="Pfam" id="PF06966">
    <property type="entry name" value="DUF1295"/>
    <property type="match status" value="1"/>
</dbReference>
<gene>
    <name evidence="2" type="ORF">ACFFVD_08440</name>
</gene>
<sequence>MDQVPHSPAYFRVGIAGPDIADVFTGAPSTAPAEETRPNSRLPSYFDDASVWWSNWVAVAATGWGALVVIAPLIATHFLVWAVGTRRG</sequence>